<keyword evidence="2" id="KW-1185">Reference proteome</keyword>
<evidence type="ECO:0000313" key="2">
    <source>
        <dbReference type="Proteomes" id="UP000283633"/>
    </source>
</evidence>
<evidence type="ECO:0000313" key="1">
    <source>
        <dbReference type="EMBL" id="RRK11188.1"/>
    </source>
</evidence>
<dbReference type="EMBL" id="QWZQ01000008">
    <property type="protein sequence ID" value="RRK11188.1"/>
    <property type="molecule type" value="Genomic_DNA"/>
</dbReference>
<dbReference type="OrthoDB" id="9893045at2"/>
<organism evidence="1 2">
    <name type="scientific">Lactiplantibacillus garii</name>
    <dbReference type="NCBI Taxonomy" id="2306423"/>
    <lineage>
        <taxon>Bacteria</taxon>
        <taxon>Bacillati</taxon>
        <taxon>Bacillota</taxon>
        <taxon>Bacilli</taxon>
        <taxon>Lactobacillales</taxon>
        <taxon>Lactobacillaceae</taxon>
        <taxon>Lactiplantibacillus</taxon>
    </lineage>
</organism>
<protein>
    <submittedName>
        <fullName evidence="1">Uncharacterized protein</fullName>
    </submittedName>
</protein>
<accession>A0A3R8J8S7</accession>
<dbReference type="Proteomes" id="UP000283633">
    <property type="component" value="Unassembled WGS sequence"/>
</dbReference>
<name>A0A3R8J8S7_9LACO</name>
<dbReference type="AlphaFoldDB" id="A0A3R8J8S7"/>
<reference evidence="1 2" key="1">
    <citation type="submission" date="2018-08" db="EMBL/GenBank/DDBJ databases">
        <title>Genome Lactobacillus garii FI11369.</title>
        <authorList>
            <person name="Diaz M."/>
            <person name="Narbad A."/>
        </authorList>
    </citation>
    <scope>NUCLEOTIDE SEQUENCE [LARGE SCALE GENOMIC DNA]</scope>
    <source>
        <strain evidence="1 2">FI11369</strain>
    </source>
</reference>
<gene>
    <name evidence="1" type="ORF">D1831_03670</name>
</gene>
<dbReference type="RefSeq" id="WP_125071576.1">
    <property type="nucleotide sequence ID" value="NZ_QWZQ01000008.1"/>
</dbReference>
<proteinExistence type="predicted"/>
<sequence>MQELSYTSTDTLAGPVSATQWDGQSFSTYIASVLPLEASLLSMVVETLNAKNSPVITVAIEAVEHQFQDMAKIKEEVDQAAHQLRALRLTTDFDGSHATVTALANLNYDAARGQITIEVAPAALLAFAWVKRTFEAFASAPWRELESRHTQLTYLFIANQQTPHGKVGLSRSAMATQLGISRGLPDKFIGKLVAAKIKSEFDAHHWFTDFALTANVGGYQLIW</sequence>
<comment type="caution">
    <text evidence="1">The sequence shown here is derived from an EMBL/GenBank/DDBJ whole genome shotgun (WGS) entry which is preliminary data.</text>
</comment>